<evidence type="ECO:0000313" key="1">
    <source>
        <dbReference type="EMBL" id="KAI3404307.1"/>
    </source>
</evidence>
<dbReference type="GeneID" id="73380563"/>
<dbReference type="Proteomes" id="UP001202479">
    <property type="component" value="Unassembled WGS sequence"/>
</dbReference>
<organism evidence="1 2">
    <name type="scientific">Candida oxycetoniae</name>
    <dbReference type="NCBI Taxonomy" id="497107"/>
    <lineage>
        <taxon>Eukaryota</taxon>
        <taxon>Fungi</taxon>
        <taxon>Dikarya</taxon>
        <taxon>Ascomycota</taxon>
        <taxon>Saccharomycotina</taxon>
        <taxon>Pichiomycetes</taxon>
        <taxon>Debaryomycetaceae</taxon>
        <taxon>Candida/Lodderomyces clade</taxon>
        <taxon>Candida</taxon>
    </lineage>
</organism>
<dbReference type="AlphaFoldDB" id="A0AAI9SWL4"/>
<proteinExistence type="predicted"/>
<dbReference type="InterPro" id="IPR029064">
    <property type="entry name" value="Ribosomal_eL30-like_sf"/>
</dbReference>
<feature type="non-terminal residue" evidence="1">
    <location>
        <position position="1"/>
    </location>
</feature>
<evidence type="ECO:0000313" key="2">
    <source>
        <dbReference type="Proteomes" id="UP001202479"/>
    </source>
</evidence>
<name>A0AAI9SWL4_9ASCO</name>
<gene>
    <name evidence="1" type="ORF">KGF56_002946</name>
</gene>
<accession>A0AAI9SWL4</accession>
<sequence length="122" mass="12155">SAVAALTEVSSADESELTKLISTIDANYLQKYEENKKHWGGGIMGSKANDKIAKKAKIAASAASANRDSGALTSGALTSGALTSGALTSGALTSGALTSGALTSGALTSRTSTSRAMTSDRL</sequence>
<dbReference type="EMBL" id="JAHUZD010000105">
    <property type="protein sequence ID" value="KAI3404307.1"/>
    <property type="molecule type" value="Genomic_DNA"/>
</dbReference>
<reference evidence="1" key="1">
    <citation type="journal article" date="2022" name="DNA Res.">
        <title>Genome analysis of five recently described species of the CUG-Ser clade uncovers Candida theae as a new hybrid lineage with pathogenic potential in the Candida parapsilosis species complex.</title>
        <authorList>
            <person name="Mixao V."/>
            <person name="Del Olmo V."/>
            <person name="Hegedusova E."/>
            <person name="Saus E."/>
            <person name="Pryszcz L."/>
            <person name="Cillingova A."/>
            <person name="Nosek J."/>
            <person name="Gabaldon T."/>
        </authorList>
    </citation>
    <scope>NUCLEOTIDE SEQUENCE</scope>
    <source>
        <strain evidence="1">CBS 10844</strain>
    </source>
</reference>
<keyword evidence="2" id="KW-1185">Reference proteome</keyword>
<dbReference type="RefSeq" id="XP_049180052.1">
    <property type="nucleotide sequence ID" value="XM_049324228.1"/>
</dbReference>
<comment type="caution">
    <text evidence="1">The sequence shown here is derived from an EMBL/GenBank/DDBJ whole genome shotgun (WGS) entry which is preliminary data.</text>
</comment>
<protein>
    <submittedName>
        <fullName evidence="1">RPL8B</fullName>
    </submittedName>
</protein>
<dbReference type="Gene3D" id="3.30.1330.30">
    <property type="match status" value="1"/>
</dbReference>